<dbReference type="PANTHER" id="PTHR28055:SF1">
    <property type="entry name" value="ALTERED INHERITANCE OF MITOCHONDRIA PROTEIN 41, MITOCHONDRIAL"/>
    <property type="match status" value="1"/>
</dbReference>
<dbReference type="Pfam" id="PF09424">
    <property type="entry name" value="YqeY"/>
    <property type="match status" value="1"/>
</dbReference>
<accession>A0ABX8B0W2</accession>
<organism evidence="1 2">
    <name type="scientific">Chloracidobacterium sp. N</name>
    <dbReference type="NCBI Taxonomy" id="2821540"/>
    <lineage>
        <taxon>Bacteria</taxon>
        <taxon>Pseudomonadati</taxon>
        <taxon>Acidobacteriota</taxon>
        <taxon>Terriglobia</taxon>
        <taxon>Terriglobales</taxon>
        <taxon>Acidobacteriaceae</taxon>
        <taxon>Chloracidobacterium</taxon>
        <taxon>Chloracidobacterium aggregatum</taxon>
    </lineage>
</organism>
<evidence type="ECO:0000313" key="2">
    <source>
        <dbReference type="Proteomes" id="UP000677668"/>
    </source>
</evidence>
<protein>
    <submittedName>
        <fullName evidence="1">GatB/YqeY domain-containing protein</fullName>
    </submittedName>
</protein>
<dbReference type="Gene3D" id="1.10.10.410">
    <property type="match status" value="1"/>
</dbReference>
<dbReference type="EMBL" id="CP072642">
    <property type="protein sequence ID" value="QUV94629.1"/>
    <property type="molecule type" value="Genomic_DNA"/>
</dbReference>
<dbReference type="Proteomes" id="UP000677668">
    <property type="component" value="Chromosome 1"/>
</dbReference>
<dbReference type="InterPro" id="IPR019004">
    <property type="entry name" value="YqeY/Aim41"/>
</dbReference>
<proteinExistence type="predicted"/>
<dbReference type="SUPFAM" id="SSF89095">
    <property type="entry name" value="GatB/YqeY motif"/>
    <property type="match status" value="1"/>
</dbReference>
<name>A0ABX8B0W2_9BACT</name>
<gene>
    <name evidence="1" type="ORF">J8C05_04060</name>
</gene>
<evidence type="ECO:0000313" key="1">
    <source>
        <dbReference type="EMBL" id="QUV94629.1"/>
    </source>
</evidence>
<reference evidence="1 2" key="1">
    <citation type="submission" date="2021-03" db="EMBL/GenBank/DDBJ databases">
        <title>Genomic and phenotypic characterization of Chloracidobacterium isolates provides evidence for multiple species.</title>
        <authorList>
            <person name="Saini M.K."/>
            <person name="Costas A.M.G."/>
            <person name="Tank M."/>
            <person name="Bryant D.A."/>
        </authorList>
    </citation>
    <scope>NUCLEOTIDE SEQUENCE [LARGE SCALE GENOMIC DNA]</scope>
    <source>
        <strain evidence="1 2">N</strain>
    </source>
</reference>
<dbReference type="InterPro" id="IPR003789">
    <property type="entry name" value="Asn/Gln_tRNA_amidoTrase-B-like"/>
</dbReference>
<dbReference type="RefSeq" id="WP_211422907.1">
    <property type="nucleotide sequence ID" value="NZ_CP072642.1"/>
</dbReference>
<dbReference type="InterPro" id="IPR023168">
    <property type="entry name" value="GatB_Yqey_C_2"/>
</dbReference>
<dbReference type="Gene3D" id="1.10.1510.10">
    <property type="entry name" value="Uncharacterised protein YqeY/AIM41 PF09424, N-terminal domain"/>
    <property type="match status" value="1"/>
</dbReference>
<sequence>MTLRERLLADLTTALKTRDTARLEALRMVKAALQKQEIEVQHQLDDAEVMALLSTLIKQRREAAESFAKGGRADLAAREQAELELLESYLPAAVSADELETIVTAVIAETGASSPKDIGRVMKAVMARLAGRRADGKAVNDLVRAKLSA</sequence>
<dbReference type="PANTHER" id="PTHR28055">
    <property type="entry name" value="ALTERED INHERITANCE OF MITOCHONDRIA PROTEIN 41, MITOCHONDRIAL"/>
    <property type="match status" value="1"/>
</dbReference>
<dbReference type="InterPro" id="IPR042184">
    <property type="entry name" value="YqeY/Aim41_N"/>
</dbReference>
<keyword evidence="2" id="KW-1185">Reference proteome</keyword>